<evidence type="ECO:0000256" key="3">
    <source>
        <dbReference type="SAM" id="Phobius"/>
    </source>
</evidence>
<protein>
    <submittedName>
        <fullName evidence="4">Uncharacterized protein</fullName>
    </submittedName>
</protein>
<feature type="compositionally biased region" description="Basic and acidic residues" evidence="2">
    <location>
        <begin position="45"/>
        <end position="54"/>
    </location>
</feature>
<dbReference type="Proteomes" id="UP000177159">
    <property type="component" value="Unassembled WGS sequence"/>
</dbReference>
<dbReference type="EMBL" id="MFZM01000005">
    <property type="protein sequence ID" value="OGK24598.1"/>
    <property type="molecule type" value="Genomic_DNA"/>
</dbReference>
<evidence type="ECO:0000256" key="1">
    <source>
        <dbReference type="SAM" id="Coils"/>
    </source>
</evidence>
<organism evidence="4 5">
    <name type="scientific">Candidatus Roizmanbacteria bacterium RIFCSPHIGHO2_02_FULL_37_24</name>
    <dbReference type="NCBI Taxonomy" id="1802037"/>
    <lineage>
        <taxon>Bacteria</taxon>
        <taxon>Candidatus Roizmaniibacteriota</taxon>
    </lineage>
</organism>
<feature type="transmembrane region" description="Helical" evidence="3">
    <location>
        <begin position="326"/>
        <end position="344"/>
    </location>
</feature>
<accession>A0A1F7H0D4</accession>
<keyword evidence="1" id="KW-0175">Coiled coil</keyword>
<name>A0A1F7H0D4_9BACT</name>
<feature type="coiled-coil region" evidence="1">
    <location>
        <begin position="208"/>
        <end position="235"/>
    </location>
</feature>
<sequence length="356" mass="39821">MVEGPRVEPPAQVVTVEPPRPTLTAVQERLARQLERQGVPLVDGSPREPAREDGPEAVTAEPAAHERREAPPETPEESIPIEQWLALDASTETARQLMLLSSMQTSIHGLESRYQTMRRTLKIEVDSHRMSLKQANEILGKVYTTIDRKKAQMNKMQEALRSSEDPHDRALGADLDIHLEKMEIQGLEMERRLLRETGGDTTEIDKRIADKTQALQEQQQLREQIKDENDTTIEDQMPPGVRAIIEKSKVEEVIGHRMTDEQLQRLATEPLNVLEELLSEVVDPANPQRIRELVTNLAGSGLMNNEQADEVRTALESSYHSKDSKLAAIGVSLGAILLALGWAASQRNRAGQMQQG</sequence>
<keyword evidence="3" id="KW-0812">Transmembrane</keyword>
<comment type="caution">
    <text evidence="4">The sequence shown here is derived from an EMBL/GenBank/DDBJ whole genome shotgun (WGS) entry which is preliminary data.</text>
</comment>
<evidence type="ECO:0000313" key="5">
    <source>
        <dbReference type="Proteomes" id="UP000177159"/>
    </source>
</evidence>
<dbReference type="AlphaFoldDB" id="A0A1F7H0D4"/>
<reference evidence="4 5" key="1">
    <citation type="journal article" date="2016" name="Nat. Commun.">
        <title>Thousands of microbial genomes shed light on interconnected biogeochemical processes in an aquifer system.</title>
        <authorList>
            <person name="Anantharaman K."/>
            <person name="Brown C.T."/>
            <person name="Hug L.A."/>
            <person name="Sharon I."/>
            <person name="Castelle C.J."/>
            <person name="Probst A.J."/>
            <person name="Thomas B.C."/>
            <person name="Singh A."/>
            <person name="Wilkins M.J."/>
            <person name="Karaoz U."/>
            <person name="Brodie E.L."/>
            <person name="Williams K.H."/>
            <person name="Hubbard S.S."/>
            <person name="Banfield J.F."/>
        </authorList>
    </citation>
    <scope>NUCLEOTIDE SEQUENCE [LARGE SCALE GENOMIC DNA]</scope>
</reference>
<proteinExistence type="predicted"/>
<gene>
    <name evidence="4" type="ORF">A3C24_02300</name>
</gene>
<keyword evidence="3" id="KW-1133">Transmembrane helix</keyword>
<keyword evidence="3" id="KW-0472">Membrane</keyword>
<evidence type="ECO:0000313" key="4">
    <source>
        <dbReference type="EMBL" id="OGK24598.1"/>
    </source>
</evidence>
<feature type="region of interest" description="Disordered" evidence="2">
    <location>
        <begin position="1"/>
        <end position="80"/>
    </location>
</feature>
<evidence type="ECO:0000256" key="2">
    <source>
        <dbReference type="SAM" id="MobiDB-lite"/>
    </source>
</evidence>